<dbReference type="GO" id="GO:0000287">
    <property type="term" value="F:magnesium ion binding"/>
    <property type="evidence" value="ECO:0007669"/>
    <property type="project" value="InterPro"/>
</dbReference>
<feature type="domain" description="Pyruvate kinase C-terminal" evidence="15">
    <location>
        <begin position="407"/>
        <end position="519"/>
    </location>
</feature>
<dbReference type="Gene3D" id="2.40.33.10">
    <property type="entry name" value="PK beta-barrel domain-like"/>
    <property type="match status" value="1"/>
</dbReference>
<dbReference type="STRING" id="112090.W4FN43"/>
<dbReference type="SUPFAM" id="SSF51621">
    <property type="entry name" value="Phosphoenolpyruvate/pyruvate domain"/>
    <property type="match status" value="1"/>
</dbReference>
<evidence type="ECO:0000256" key="3">
    <source>
        <dbReference type="ARBA" id="ARBA00008663"/>
    </source>
</evidence>
<dbReference type="InterPro" id="IPR036918">
    <property type="entry name" value="Pyrv_Knase_C_sf"/>
</dbReference>
<dbReference type="AlphaFoldDB" id="W4FN43"/>
<sequence>MWSGRRSVPRRAQASFLRWMSTPPPQVYVPLRARDTKIMCTVGPASESVDILKRLITSGARIFRLNFSHGDFDSHAERLHSIRKASEQLRIPVAVCGDLQGPKIRVGYIPSSIQMSSTPPALGGLIVVKEGDTVILSASAEESVIVDGVATLALTYKDLVHEVSPGHLVLINDGAIRMEALSAQGNDALVCRVLLGGVITSGKGINLPDSDIKAPAITAKDWTCVEWAKANHLDYIALSFVRDAAEVVELKAALGGDSNSSMHVISKIEKPQAIHNLNAIIEASDAIMVARGDLGVEMNLATVPIIQKQIVARCQLYGKPCIVATQMLESMIENAIPTRAEASDVANAIWDGADAVMLSAESATGRHPELVVQTMADIIEQAESADSHKATSVPPERNAPAHKLTAALAYGAWHVVNKTEVKVVVCWSQHGNAARYLSQSDFRVPIVAFSDDPRSVNQMALYNGITPVAMDVPATLSDFIDQASKILLENRWVQPSDLVLFLGGRPLGASKSTNSMTVHEVGSNVFAD</sequence>
<evidence type="ECO:0000256" key="4">
    <source>
        <dbReference type="ARBA" id="ARBA00012142"/>
    </source>
</evidence>
<name>W4FN43_APHAT</name>
<evidence type="ECO:0000313" key="16">
    <source>
        <dbReference type="EMBL" id="ETV68254.1"/>
    </source>
</evidence>
<dbReference type="SUPFAM" id="SSF50800">
    <property type="entry name" value="PK beta-barrel domain-like"/>
    <property type="match status" value="1"/>
</dbReference>
<comment type="similarity">
    <text evidence="3 13">Belongs to the pyruvate kinase family.</text>
</comment>
<dbReference type="SUPFAM" id="SSF52935">
    <property type="entry name" value="PK C-terminal domain-like"/>
    <property type="match status" value="1"/>
</dbReference>
<accession>W4FN43</accession>
<keyword evidence="8 13" id="KW-0418">Kinase</keyword>
<evidence type="ECO:0000256" key="6">
    <source>
        <dbReference type="ARBA" id="ARBA00022723"/>
    </source>
</evidence>
<evidence type="ECO:0000256" key="5">
    <source>
        <dbReference type="ARBA" id="ARBA00022679"/>
    </source>
</evidence>
<dbReference type="EMBL" id="KI913187">
    <property type="protein sequence ID" value="ETV68254.1"/>
    <property type="molecule type" value="Genomic_DNA"/>
</dbReference>
<dbReference type="InterPro" id="IPR015795">
    <property type="entry name" value="Pyrv_Knase_C"/>
</dbReference>
<dbReference type="PANTHER" id="PTHR11817">
    <property type="entry name" value="PYRUVATE KINASE"/>
    <property type="match status" value="1"/>
</dbReference>
<dbReference type="EC" id="2.7.1.40" evidence="4 13"/>
<dbReference type="OrthoDB" id="108365at2759"/>
<dbReference type="VEuPathDB" id="FungiDB:H257_15713"/>
<dbReference type="GO" id="GO:0016301">
    <property type="term" value="F:kinase activity"/>
    <property type="evidence" value="ECO:0007669"/>
    <property type="project" value="UniProtKB-KW"/>
</dbReference>
<keyword evidence="9" id="KW-0067">ATP-binding</keyword>
<keyword evidence="5 13" id="KW-0808">Transferase</keyword>
<comment type="pathway">
    <text evidence="2 13">Carbohydrate degradation; glycolysis; pyruvate from D-glyceraldehyde 3-phosphate: step 5/5.</text>
</comment>
<keyword evidence="12 16" id="KW-0670">Pyruvate</keyword>
<keyword evidence="7" id="KW-0547">Nucleotide-binding</keyword>
<evidence type="ECO:0000256" key="2">
    <source>
        <dbReference type="ARBA" id="ARBA00004997"/>
    </source>
</evidence>
<gene>
    <name evidence="16" type="ORF">H257_15713</name>
</gene>
<evidence type="ECO:0000256" key="12">
    <source>
        <dbReference type="ARBA" id="ARBA00023317"/>
    </source>
</evidence>
<keyword evidence="6" id="KW-0479">Metal-binding</keyword>
<dbReference type="InterPro" id="IPR015813">
    <property type="entry name" value="Pyrv/PenolPyrv_kinase-like_dom"/>
</dbReference>
<feature type="domain" description="Pyruvate kinase barrel" evidence="14">
    <location>
        <begin position="34"/>
        <end position="370"/>
    </location>
</feature>
<dbReference type="InterPro" id="IPR015793">
    <property type="entry name" value="Pyrv_Knase_brl"/>
</dbReference>
<dbReference type="Gene3D" id="3.40.1380.20">
    <property type="entry name" value="Pyruvate kinase, C-terminal domain"/>
    <property type="match status" value="1"/>
</dbReference>
<dbReference type="InterPro" id="IPR001697">
    <property type="entry name" value="Pyr_Knase"/>
</dbReference>
<dbReference type="GeneID" id="20817709"/>
<dbReference type="GO" id="GO:0030955">
    <property type="term" value="F:potassium ion binding"/>
    <property type="evidence" value="ECO:0007669"/>
    <property type="project" value="InterPro"/>
</dbReference>
<dbReference type="RefSeq" id="XP_009842197.1">
    <property type="nucleotide sequence ID" value="XM_009843895.1"/>
</dbReference>
<dbReference type="PRINTS" id="PR01050">
    <property type="entry name" value="PYRUVTKNASE"/>
</dbReference>
<dbReference type="InterPro" id="IPR015806">
    <property type="entry name" value="Pyrv_Knase_insert_dom_sf"/>
</dbReference>
<dbReference type="InterPro" id="IPR011037">
    <property type="entry name" value="Pyrv_Knase-like_insert_dom_sf"/>
</dbReference>
<dbReference type="Pfam" id="PF02887">
    <property type="entry name" value="PK_C"/>
    <property type="match status" value="1"/>
</dbReference>
<organism evidence="16">
    <name type="scientific">Aphanomyces astaci</name>
    <name type="common">Crayfish plague agent</name>
    <dbReference type="NCBI Taxonomy" id="112090"/>
    <lineage>
        <taxon>Eukaryota</taxon>
        <taxon>Sar</taxon>
        <taxon>Stramenopiles</taxon>
        <taxon>Oomycota</taxon>
        <taxon>Saprolegniomycetes</taxon>
        <taxon>Saprolegniales</taxon>
        <taxon>Verrucalvaceae</taxon>
        <taxon>Aphanomyces</taxon>
    </lineage>
</organism>
<reference evidence="16" key="1">
    <citation type="submission" date="2013-12" db="EMBL/GenBank/DDBJ databases">
        <title>The Genome Sequence of Aphanomyces astaci APO3.</title>
        <authorList>
            <consortium name="The Broad Institute Genomics Platform"/>
            <person name="Russ C."/>
            <person name="Tyler B."/>
            <person name="van West P."/>
            <person name="Dieguez-Uribeondo J."/>
            <person name="Young S.K."/>
            <person name="Zeng Q."/>
            <person name="Gargeya S."/>
            <person name="Fitzgerald M."/>
            <person name="Abouelleil A."/>
            <person name="Alvarado L."/>
            <person name="Chapman S.B."/>
            <person name="Gainer-Dewar J."/>
            <person name="Goldberg J."/>
            <person name="Griggs A."/>
            <person name="Gujja S."/>
            <person name="Hansen M."/>
            <person name="Howarth C."/>
            <person name="Imamovic A."/>
            <person name="Ireland A."/>
            <person name="Larimer J."/>
            <person name="McCowan C."/>
            <person name="Murphy C."/>
            <person name="Pearson M."/>
            <person name="Poon T.W."/>
            <person name="Priest M."/>
            <person name="Roberts A."/>
            <person name="Saif S."/>
            <person name="Shea T."/>
            <person name="Sykes S."/>
            <person name="Wortman J."/>
            <person name="Nusbaum C."/>
            <person name="Birren B."/>
        </authorList>
    </citation>
    <scope>NUCLEOTIDE SEQUENCE [LARGE SCALE GENOMIC DNA]</scope>
    <source>
        <strain evidence="16">APO3</strain>
    </source>
</reference>
<proteinExistence type="inferred from homology"/>
<evidence type="ECO:0000259" key="15">
    <source>
        <dbReference type="Pfam" id="PF02887"/>
    </source>
</evidence>
<dbReference type="Pfam" id="PF00224">
    <property type="entry name" value="PK"/>
    <property type="match status" value="1"/>
</dbReference>
<evidence type="ECO:0000256" key="1">
    <source>
        <dbReference type="ARBA" id="ARBA00001958"/>
    </source>
</evidence>
<evidence type="ECO:0000256" key="13">
    <source>
        <dbReference type="RuleBase" id="RU000504"/>
    </source>
</evidence>
<keyword evidence="11 13" id="KW-0324">Glycolysis</keyword>
<keyword evidence="10 13" id="KW-0460">Magnesium</keyword>
<dbReference type="UniPathway" id="UPA00109">
    <property type="reaction ID" value="UER00188"/>
</dbReference>
<comment type="cofactor">
    <cofactor evidence="1">
        <name>K(+)</name>
        <dbReference type="ChEBI" id="CHEBI:29103"/>
    </cofactor>
</comment>
<evidence type="ECO:0000256" key="11">
    <source>
        <dbReference type="ARBA" id="ARBA00023152"/>
    </source>
</evidence>
<comment type="catalytic activity">
    <reaction evidence="13">
        <text>pyruvate + ATP = phosphoenolpyruvate + ADP + H(+)</text>
        <dbReference type="Rhea" id="RHEA:18157"/>
        <dbReference type="ChEBI" id="CHEBI:15361"/>
        <dbReference type="ChEBI" id="CHEBI:15378"/>
        <dbReference type="ChEBI" id="CHEBI:30616"/>
        <dbReference type="ChEBI" id="CHEBI:58702"/>
        <dbReference type="ChEBI" id="CHEBI:456216"/>
        <dbReference type="EC" id="2.7.1.40"/>
    </reaction>
</comment>
<evidence type="ECO:0000259" key="14">
    <source>
        <dbReference type="Pfam" id="PF00224"/>
    </source>
</evidence>
<dbReference type="GO" id="GO:0004743">
    <property type="term" value="F:pyruvate kinase activity"/>
    <property type="evidence" value="ECO:0007669"/>
    <property type="project" value="UniProtKB-EC"/>
</dbReference>
<dbReference type="NCBIfam" id="NF004491">
    <property type="entry name" value="PRK05826.1"/>
    <property type="match status" value="1"/>
</dbReference>
<protein>
    <recommendedName>
        <fullName evidence="4 13">Pyruvate kinase</fullName>
        <ecNumber evidence="4 13">2.7.1.40</ecNumber>
    </recommendedName>
</protein>
<dbReference type="NCBIfam" id="TIGR01064">
    <property type="entry name" value="pyruv_kin"/>
    <property type="match status" value="1"/>
</dbReference>
<evidence type="ECO:0000256" key="9">
    <source>
        <dbReference type="ARBA" id="ARBA00022840"/>
    </source>
</evidence>
<dbReference type="InterPro" id="IPR040442">
    <property type="entry name" value="Pyrv_kinase-like_dom_sf"/>
</dbReference>
<dbReference type="GO" id="GO:0005524">
    <property type="term" value="F:ATP binding"/>
    <property type="evidence" value="ECO:0007669"/>
    <property type="project" value="UniProtKB-KW"/>
</dbReference>
<evidence type="ECO:0000256" key="7">
    <source>
        <dbReference type="ARBA" id="ARBA00022741"/>
    </source>
</evidence>
<dbReference type="Gene3D" id="3.20.20.60">
    <property type="entry name" value="Phosphoenolpyruvate-binding domains"/>
    <property type="match status" value="1"/>
</dbReference>
<evidence type="ECO:0000256" key="10">
    <source>
        <dbReference type="ARBA" id="ARBA00022842"/>
    </source>
</evidence>
<evidence type="ECO:0000256" key="8">
    <source>
        <dbReference type="ARBA" id="ARBA00022777"/>
    </source>
</evidence>